<evidence type="ECO:0000256" key="2">
    <source>
        <dbReference type="ARBA" id="ARBA00005695"/>
    </source>
</evidence>
<proteinExistence type="inferred from homology"/>
<evidence type="ECO:0000256" key="1">
    <source>
        <dbReference type="ARBA" id="ARBA00004418"/>
    </source>
</evidence>
<keyword evidence="3 4" id="KW-0732">Signal</keyword>
<evidence type="ECO:0000313" key="7">
    <source>
        <dbReference type="Proteomes" id="UP001589865"/>
    </source>
</evidence>
<feature type="domain" description="Solute-binding protein family 5" evidence="5">
    <location>
        <begin position="72"/>
        <end position="422"/>
    </location>
</feature>
<name>A0ABV6JRR8_9PROT</name>
<dbReference type="InterPro" id="IPR039424">
    <property type="entry name" value="SBP_5"/>
</dbReference>
<comment type="subcellular location">
    <subcellularLocation>
        <location evidence="1">Periplasm</location>
    </subcellularLocation>
</comment>
<dbReference type="Gene3D" id="3.10.105.10">
    <property type="entry name" value="Dipeptide-binding Protein, Domain 3"/>
    <property type="match status" value="1"/>
</dbReference>
<dbReference type="PANTHER" id="PTHR30290">
    <property type="entry name" value="PERIPLASMIC BINDING COMPONENT OF ABC TRANSPORTER"/>
    <property type="match status" value="1"/>
</dbReference>
<dbReference type="Proteomes" id="UP001589865">
    <property type="component" value="Unassembled WGS sequence"/>
</dbReference>
<feature type="chain" id="PRO_5045965846" evidence="4">
    <location>
        <begin position="30"/>
        <end position="524"/>
    </location>
</feature>
<reference evidence="6 7" key="1">
    <citation type="submission" date="2024-09" db="EMBL/GenBank/DDBJ databases">
        <authorList>
            <person name="Sun Q."/>
            <person name="Mori K."/>
        </authorList>
    </citation>
    <scope>NUCLEOTIDE SEQUENCE [LARGE SCALE GENOMIC DNA]</scope>
    <source>
        <strain evidence="6 7">TBRC 5777</strain>
    </source>
</reference>
<dbReference type="PIRSF" id="PIRSF002741">
    <property type="entry name" value="MppA"/>
    <property type="match status" value="1"/>
</dbReference>
<comment type="caution">
    <text evidence="6">The sequence shown here is derived from an EMBL/GenBank/DDBJ whole genome shotgun (WGS) entry which is preliminary data.</text>
</comment>
<dbReference type="PANTHER" id="PTHR30290:SF38">
    <property type="entry name" value="D,D-DIPEPTIDE-BINDING PERIPLASMIC PROTEIN DDPA-RELATED"/>
    <property type="match status" value="1"/>
</dbReference>
<protein>
    <submittedName>
        <fullName evidence="6">ABC transporter substrate-binding protein</fullName>
    </submittedName>
</protein>
<comment type="similarity">
    <text evidence="2">Belongs to the bacterial solute-binding protein 5 family.</text>
</comment>
<evidence type="ECO:0000256" key="4">
    <source>
        <dbReference type="SAM" id="SignalP"/>
    </source>
</evidence>
<accession>A0ABV6JRR8</accession>
<keyword evidence="7" id="KW-1185">Reference proteome</keyword>
<dbReference type="Gene3D" id="3.40.190.10">
    <property type="entry name" value="Periplasmic binding protein-like II"/>
    <property type="match status" value="1"/>
</dbReference>
<dbReference type="SUPFAM" id="SSF53850">
    <property type="entry name" value="Periplasmic binding protein-like II"/>
    <property type="match status" value="1"/>
</dbReference>
<evidence type="ECO:0000256" key="3">
    <source>
        <dbReference type="ARBA" id="ARBA00022729"/>
    </source>
</evidence>
<dbReference type="InterPro" id="IPR030678">
    <property type="entry name" value="Peptide/Ni-bd"/>
</dbReference>
<gene>
    <name evidence="6" type="ORF">ACFFGY_08585</name>
</gene>
<dbReference type="Pfam" id="PF00496">
    <property type="entry name" value="SBP_bac_5"/>
    <property type="match status" value="1"/>
</dbReference>
<evidence type="ECO:0000259" key="5">
    <source>
        <dbReference type="Pfam" id="PF00496"/>
    </source>
</evidence>
<evidence type="ECO:0000313" key="6">
    <source>
        <dbReference type="EMBL" id="MFC0408299.1"/>
    </source>
</evidence>
<dbReference type="EMBL" id="JBHLUN010000006">
    <property type="protein sequence ID" value="MFC0408299.1"/>
    <property type="molecule type" value="Genomic_DNA"/>
</dbReference>
<sequence>MATRRWRWTLLAAAALVAPSLLPSGEARAKTLTAVLEAEVVTLDPYFTGAYITRTFGYAVFDTLFAPDSKGEFRPQMVGDWKVSDDRLTWDFTLREGLRFHDGAPVTGADVVASLRRWATRSALGGRLMAVAASLEPTGERGFRLVLKEPYGLVLDTLGTTSSPAPFIMPARLAATPGTTQLTEIVGSGPFIYSKADHRPGDHMLLRRNPDYVARSEPPDFLAGSHAAKVDALDIRVVPDGATAASALQQGEIDYMQYAPFDLLPVLGADSNLKIIDFTGPHMFTGHYRINTAAKPFDDPAIRRVLLQLVDQREVLAGLGLDKRYGQNCDAFFICGSPYETHVGTELLHDPSIEKAKAALQAAHYDGTPVVVMIANDLEAPRVASQILADRLKRAGFNVDAQVMDWATLLQRRTSRTGWSVYGVHALGLDLSSPLTNSVINFNCTQANTAGFMCDQRLVPLFDRFARAPTRDAQREVAGQIQSIVYEQGLGIPFGQFAQPAAYRASLHGVIASAIPLFWNIEKD</sequence>
<dbReference type="RefSeq" id="WP_377044058.1">
    <property type="nucleotide sequence ID" value="NZ_JBHLUN010000006.1"/>
</dbReference>
<dbReference type="InterPro" id="IPR000914">
    <property type="entry name" value="SBP_5_dom"/>
</dbReference>
<feature type="signal peptide" evidence="4">
    <location>
        <begin position="1"/>
        <end position="29"/>
    </location>
</feature>
<organism evidence="6 7">
    <name type="scientific">Roseomonas elaeocarpi</name>
    <dbReference type="NCBI Taxonomy" id="907779"/>
    <lineage>
        <taxon>Bacteria</taxon>
        <taxon>Pseudomonadati</taxon>
        <taxon>Pseudomonadota</taxon>
        <taxon>Alphaproteobacteria</taxon>
        <taxon>Acetobacterales</taxon>
        <taxon>Roseomonadaceae</taxon>
        <taxon>Roseomonas</taxon>
    </lineage>
</organism>
<dbReference type="CDD" id="cd08502">
    <property type="entry name" value="PBP2_NikA_DppA_OppA_like_16"/>
    <property type="match status" value="1"/>
</dbReference>